<dbReference type="EMBL" id="GAPW01000615">
    <property type="protein sequence ID" value="JAC12983.1"/>
    <property type="molecule type" value="mRNA"/>
</dbReference>
<dbReference type="Pfam" id="PF05334">
    <property type="entry name" value="DUF719"/>
    <property type="match status" value="1"/>
</dbReference>
<dbReference type="VEuPathDB" id="VectorBase:AALF000114"/>
<feature type="compositionally biased region" description="Basic and acidic residues" evidence="3">
    <location>
        <begin position="80"/>
        <end position="91"/>
    </location>
</feature>
<evidence type="ECO:0000256" key="3">
    <source>
        <dbReference type="SAM" id="MobiDB-lite"/>
    </source>
</evidence>
<dbReference type="VEuPathDB" id="VectorBase:AALC636_033245"/>
<feature type="region of interest" description="Disordered" evidence="3">
    <location>
        <begin position="1"/>
        <end position="206"/>
    </location>
</feature>
<proteinExistence type="evidence at transcript level"/>
<feature type="region of interest" description="Disordered" evidence="3">
    <location>
        <begin position="242"/>
        <end position="279"/>
    </location>
</feature>
<feature type="compositionally biased region" description="Acidic residues" evidence="3">
    <location>
        <begin position="118"/>
        <end position="127"/>
    </location>
</feature>
<feature type="compositionally biased region" description="Acidic residues" evidence="3">
    <location>
        <begin position="1"/>
        <end position="17"/>
    </location>
</feature>
<dbReference type="VEuPathDB" id="VectorBase:AALFPA_065683"/>
<feature type="compositionally biased region" description="Basic and acidic residues" evidence="3">
    <location>
        <begin position="139"/>
        <end position="149"/>
    </location>
</feature>
<dbReference type="PANTHER" id="PTHR12842:SF6">
    <property type="entry name" value="FI01459P"/>
    <property type="match status" value="1"/>
</dbReference>
<feature type="compositionally biased region" description="Basic and acidic residues" evidence="3">
    <location>
        <begin position="18"/>
        <end position="27"/>
    </location>
</feature>
<name>A0A023EV46_AEDAL</name>
<evidence type="ECO:0000313" key="4">
    <source>
        <dbReference type="EMBL" id="JAC12983.1"/>
    </source>
</evidence>
<organism evidence="4">
    <name type="scientific">Aedes albopictus</name>
    <name type="common">Asian tiger mosquito</name>
    <name type="synonym">Stegomyia albopicta</name>
    <dbReference type="NCBI Taxonomy" id="7160"/>
    <lineage>
        <taxon>Eukaryota</taxon>
        <taxon>Metazoa</taxon>
        <taxon>Ecdysozoa</taxon>
        <taxon>Arthropoda</taxon>
        <taxon>Hexapoda</taxon>
        <taxon>Insecta</taxon>
        <taxon>Pterygota</taxon>
        <taxon>Neoptera</taxon>
        <taxon>Endopterygota</taxon>
        <taxon>Diptera</taxon>
        <taxon>Nematocera</taxon>
        <taxon>Culicoidea</taxon>
        <taxon>Culicidae</taxon>
        <taxon>Culicinae</taxon>
        <taxon>Aedini</taxon>
        <taxon>Aedes</taxon>
        <taxon>Stegomyia</taxon>
    </lineage>
</organism>
<feature type="compositionally biased region" description="Polar residues" evidence="3">
    <location>
        <begin position="185"/>
        <end position="203"/>
    </location>
</feature>
<feature type="compositionally biased region" description="Basic and acidic residues" evidence="3">
    <location>
        <begin position="162"/>
        <end position="175"/>
    </location>
</feature>
<sequence>MCDSDNEEFESADEDFEDVKKLQKGDKMFPPAAADPKSDVEPTRSSGDGASGKDDDKAADLDPLDETKEEPKKSGVRKIIRPDKERLKEAKLVVGNVEESVGQKKDAAKEAEASTGDGWDDFDDDWGDFSVDAASTTKKSKETEQKKAEANTSYKDVDIDEVENKLKDFMKRQDDPPVSSVLDRLSSQQDPSKSAAGTGQSWSGWKPSWGGAAVSFLSSASKSVASITTNISQAIESGIGVPTPEEMAKRQAEEKAKLEADGYVPEDNQPRGEPRSTTATDRFGFDQIVSGVTQISSKVITGGLDTLEGIGKKTMTILQENDPGLLSKRMNDGVVLSQVLREAKEKTEERERNLKQVQKHLYKKKLHFETLFDDYHGLVHLEALEMLSKQASLKLDSLMVPLTGNALEELQETMNEVKELCELPDSENDDTDGTHTVEELEQKLKEAVTDLDEVKVDFQDLLKCWRENLEWIESSTTTVRSSQQIFEKALHALAQTTALCVLRMHKLAEILLILEHHSTANEADALVQLTTVFCWHLSGVAARFSAELSKLKADQQTRRSAGEDSDNALITNIFLEGSNSTSYVQNAFQLFIPILQIGAA</sequence>
<evidence type="ECO:0000256" key="2">
    <source>
        <dbReference type="ARBA" id="ARBA00022553"/>
    </source>
</evidence>
<keyword evidence="2" id="KW-0597">Phosphoprotein</keyword>
<dbReference type="PANTHER" id="PTHR12842">
    <property type="entry name" value="FI01459P"/>
    <property type="match status" value="1"/>
</dbReference>
<dbReference type="InterPro" id="IPR007998">
    <property type="entry name" value="DUF719"/>
</dbReference>
<dbReference type="AlphaFoldDB" id="A0A023EV46"/>
<accession>A0A023EV46</accession>
<feature type="compositionally biased region" description="Basic and acidic residues" evidence="3">
    <location>
        <begin position="246"/>
        <end position="260"/>
    </location>
</feature>
<evidence type="ECO:0000256" key="1">
    <source>
        <dbReference type="ARBA" id="ARBA00006903"/>
    </source>
</evidence>
<feature type="compositionally biased region" description="Basic and acidic residues" evidence="3">
    <location>
        <begin position="101"/>
        <end position="112"/>
    </location>
</feature>
<feature type="compositionally biased region" description="Basic and acidic residues" evidence="3">
    <location>
        <begin position="51"/>
        <end position="73"/>
    </location>
</feature>
<protein>
    <submittedName>
        <fullName evidence="4">Putative microtubule-binding protein mip-t3</fullName>
    </submittedName>
</protein>
<comment type="similarity">
    <text evidence="1">Belongs to the FAM114 family.</text>
</comment>
<reference evidence="4" key="1">
    <citation type="journal article" date="2014" name="PLoS Negl. Trop. Dis.">
        <title>Identification and characterization of seminal fluid proteins in the Asian tiger mosquito, Aedes albopictus.</title>
        <authorList>
            <person name="Boes K.E."/>
            <person name="Ribeiro J.M."/>
            <person name="Wong A."/>
            <person name="Harrington L.C."/>
            <person name="Wolfner M.F."/>
            <person name="Sirot L.K."/>
        </authorList>
    </citation>
    <scope>NUCLEOTIDE SEQUENCE</scope>
    <source>
        <tissue evidence="4">Reproductive organs</tissue>
    </source>
</reference>